<feature type="non-terminal residue" evidence="1">
    <location>
        <position position="1"/>
    </location>
</feature>
<proteinExistence type="predicted"/>
<organism evidence="1">
    <name type="scientific">marine sediment metagenome</name>
    <dbReference type="NCBI Taxonomy" id="412755"/>
    <lineage>
        <taxon>unclassified sequences</taxon>
        <taxon>metagenomes</taxon>
        <taxon>ecological metagenomes</taxon>
    </lineage>
</organism>
<dbReference type="SUPFAM" id="SSF53335">
    <property type="entry name" value="S-adenosyl-L-methionine-dependent methyltransferases"/>
    <property type="match status" value="1"/>
</dbReference>
<dbReference type="EMBL" id="BARV01039629">
    <property type="protein sequence ID" value="GAI47119.1"/>
    <property type="molecule type" value="Genomic_DNA"/>
</dbReference>
<dbReference type="InterPro" id="IPR029063">
    <property type="entry name" value="SAM-dependent_MTases_sf"/>
</dbReference>
<sequence length="82" mass="9630">LEGTSYDATYGDTYNEISKLSYVGFIEATLDECYRIMNDNAWLIMWFGPEPWFQEMYAMIWTAGFKVRRMPALWTKGNHTGQ</sequence>
<gene>
    <name evidence="1" type="ORF">S06H3_60682</name>
</gene>
<protein>
    <recommendedName>
        <fullName evidence="2">DNA methylase N-4/N-6 domain-containing protein</fullName>
    </recommendedName>
</protein>
<comment type="caution">
    <text evidence="1">The sequence shown here is derived from an EMBL/GenBank/DDBJ whole genome shotgun (WGS) entry which is preliminary data.</text>
</comment>
<evidence type="ECO:0008006" key="2">
    <source>
        <dbReference type="Google" id="ProtNLM"/>
    </source>
</evidence>
<accession>X1QV12</accession>
<name>X1QV12_9ZZZZ</name>
<dbReference type="AlphaFoldDB" id="X1QV12"/>
<reference evidence="1" key="1">
    <citation type="journal article" date="2014" name="Front. Microbiol.">
        <title>High frequency of phylogenetically diverse reductive dehalogenase-homologous genes in deep subseafloor sedimentary metagenomes.</title>
        <authorList>
            <person name="Kawai M."/>
            <person name="Futagami T."/>
            <person name="Toyoda A."/>
            <person name="Takaki Y."/>
            <person name="Nishi S."/>
            <person name="Hori S."/>
            <person name="Arai W."/>
            <person name="Tsubouchi T."/>
            <person name="Morono Y."/>
            <person name="Uchiyama I."/>
            <person name="Ito T."/>
            <person name="Fujiyama A."/>
            <person name="Inagaki F."/>
            <person name="Takami H."/>
        </authorList>
    </citation>
    <scope>NUCLEOTIDE SEQUENCE</scope>
    <source>
        <strain evidence="1">Expedition CK06-06</strain>
    </source>
</reference>
<evidence type="ECO:0000313" key="1">
    <source>
        <dbReference type="EMBL" id="GAI47119.1"/>
    </source>
</evidence>